<name>A0A371H5T9_MUCPR</name>
<feature type="domain" description="Transcription factor DP C-terminal" evidence="14">
    <location>
        <begin position="223"/>
        <end position="392"/>
    </location>
</feature>
<dbReference type="CDD" id="cd14458">
    <property type="entry name" value="DP_DD"/>
    <property type="match status" value="1"/>
</dbReference>
<sequence length="425" mass="47349">MGDDDEEEVVGCATTVSGQSASTNSLPPPADNTLLKLNHLDIHADDAGSHASVASVLSTNLFFFVSSTMLFHFLSLIFNFLKIKLILTSTGKKKKRGQRAVGPDKSGRGLRQFSMKVCEKVESRGRTTYNEVADELVAEFSDPSNSELSPDQQQYDEKNIRRRVYDALNVLMAMDIISKDKKEIQWKGLPRTSVNDIEELKSGVGNFAPSGLCFPCGGVLSYNSVNTERLGLRNSIEKKAAYLQELEEQFPFANYLYYYVKFIGLQNLIQRNEQLYSSGNPPSGGVSLPFILVQTRPHATVEVEISEDMQLVHFDFNSAPFELHDDNYVLKAMKFCERPQDDNTTHNLTDGGEGSSMSGLCQPQIPPTILNVSNRPPTSPPLPGILKARRNLLQLLDRHNSYSSVQPNHSVVCDARYSFGRRLTE</sequence>
<dbReference type="Gene3D" id="1.10.10.10">
    <property type="entry name" value="Winged helix-like DNA-binding domain superfamily/Winged helix DNA-binding domain"/>
    <property type="match status" value="1"/>
</dbReference>
<keyword evidence="5 11" id="KW-0805">Transcription regulation</keyword>
<keyword evidence="10" id="KW-0131">Cell cycle</keyword>
<dbReference type="GO" id="GO:0005737">
    <property type="term" value="C:cytoplasm"/>
    <property type="evidence" value="ECO:0007669"/>
    <property type="project" value="UniProtKB-SubCell"/>
</dbReference>
<dbReference type="FunFam" id="1.10.10.10:FF:000187">
    <property type="entry name" value="Transcription factor-like protein DPB"/>
    <property type="match status" value="1"/>
</dbReference>
<evidence type="ECO:0000313" key="16">
    <source>
        <dbReference type="EMBL" id="RDX98184.1"/>
    </source>
</evidence>
<dbReference type="InterPro" id="IPR036390">
    <property type="entry name" value="WH_DNA-bd_sf"/>
</dbReference>
<evidence type="ECO:0000256" key="9">
    <source>
        <dbReference type="ARBA" id="ARBA00023242"/>
    </source>
</evidence>
<dbReference type="Pfam" id="PF02319">
    <property type="entry name" value="WHD_E2F_TDP"/>
    <property type="match status" value="1"/>
</dbReference>
<dbReference type="GO" id="GO:0000977">
    <property type="term" value="F:RNA polymerase II transcription regulatory region sequence-specific DNA binding"/>
    <property type="evidence" value="ECO:0007669"/>
    <property type="project" value="TreeGrafter"/>
</dbReference>
<accession>A0A371H5T9</accession>
<evidence type="ECO:0000256" key="3">
    <source>
        <dbReference type="ARBA" id="ARBA00010940"/>
    </source>
</evidence>
<evidence type="ECO:0000256" key="4">
    <source>
        <dbReference type="ARBA" id="ARBA00022490"/>
    </source>
</evidence>
<evidence type="ECO:0000256" key="12">
    <source>
        <dbReference type="SAM" id="MobiDB-lite"/>
    </source>
</evidence>
<keyword evidence="7 11" id="KW-0238">DNA-binding</keyword>
<dbReference type="SMART" id="SM01138">
    <property type="entry name" value="DP"/>
    <property type="match status" value="1"/>
</dbReference>
<feature type="non-terminal residue" evidence="16">
    <location>
        <position position="1"/>
    </location>
</feature>
<comment type="subcellular location">
    <subcellularLocation>
        <location evidence="2">Cytoplasm</location>
    </subcellularLocation>
    <subcellularLocation>
        <location evidence="1 11">Nucleus</location>
    </subcellularLocation>
</comment>
<evidence type="ECO:0000256" key="1">
    <source>
        <dbReference type="ARBA" id="ARBA00004123"/>
    </source>
</evidence>
<dbReference type="SUPFAM" id="SSF46785">
    <property type="entry name" value="Winged helix' DNA-binding domain"/>
    <property type="match status" value="1"/>
</dbReference>
<evidence type="ECO:0000256" key="6">
    <source>
        <dbReference type="ARBA" id="ARBA00023054"/>
    </source>
</evidence>
<evidence type="ECO:0000256" key="10">
    <source>
        <dbReference type="ARBA" id="ARBA00023306"/>
    </source>
</evidence>
<feature type="region of interest" description="Disordered" evidence="12">
    <location>
        <begin position="1"/>
        <end position="28"/>
    </location>
</feature>
<evidence type="ECO:0000313" key="17">
    <source>
        <dbReference type="Proteomes" id="UP000257109"/>
    </source>
</evidence>
<dbReference type="SMART" id="SM01372">
    <property type="entry name" value="E2F_TDP"/>
    <property type="match status" value="1"/>
</dbReference>
<evidence type="ECO:0000256" key="7">
    <source>
        <dbReference type="ARBA" id="ARBA00023125"/>
    </source>
</evidence>
<dbReference type="Proteomes" id="UP000257109">
    <property type="component" value="Unassembled WGS sequence"/>
</dbReference>
<dbReference type="InterPro" id="IPR003316">
    <property type="entry name" value="E2F_WHTH_DNA-bd_dom"/>
</dbReference>
<feature type="domain" description="E2F/DP family winged-helix DNA-binding" evidence="15">
    <location>
        <begin position="105"/>
        <end position="188"/>
    </location>
</feature>
<organism evidence="16 17">
    <name type="scientific">Mucuna pruriens</name>
    <name type="common">Velvet bean</name>
    <name type="synonym">Dolichos pruriens</name>
    <dbReference type="NCBI Taxonomy" id="157652"/>
    <lineage>
        <taxon>Eukaryota</taxon>
        <taxon>Viridiplantae</taxon>
        <taxon>Streptophyta</taxon>
        <taxon>Embryophyta</taxon>
        <taxon>Tracheophyta</taxon>
        <taxon>Spermatophyta</taxon>
        <taxon>Magnoliopsida</taxon>
        <taxon>eudicotyledons</taxon>
        <taxon>Gunneridae</taxon>
        <taxon>Pentapetalae</taxon>
        <taxon>rosids</taxon>
        <taxon>fabids</taxon>
        <taxon>Fabales</taxon>
        <taxon>Fabaceae</taxon>
        <taxon>Papilionoideae</taxon>
        <taxon>50 kb inversion clade</taxon>
        <taxon>NPAAA clade</taxon>
        <taxon>indigoferoid/millettioid clade</taxon>
        <taxon>Phaseoleae</taxon>
        <taxon>Mucuna</taxon>
    </lineage>
</organism>
<dbReference type="InterPro" id="IPR015648">
    <property type="entry name" value="Transcrpt_fac_DP"/>
</dbReference>
<dbReference type="Gene3D" id="1.20.140.80">
    <property type="entry name" value="Transcription factor DP"/>
    <property type="match status" value="1"/>
</dbReference>
<keyword evidence="4" id="KW-0963">Cytoplasm</keyword>
<keyword evidence="9 11" id="KW-0539">Nucleus</keyword>
<evidence type="ECO:0000256" key="13">
    <source>
        <dbReference type="SAM" id="Phobius"/>
    </source>
</evidence>
<dbReference type="STRING" id="157652.A0A371H5T9"/>
<dbReference type="GO" id="GO:0000981">
    <property type="term" value="F:DNA-binding transcription factor activity, RNA polymerase II-specific"/>
    <property type="evidence" value="ECO:0007669"/>
    <property type="project" value="TreeGrafter"/>
</dbReference>
<dbReference type="PANTHER" id="PTHR12548">
    <property type="entry name" value="TRANSCRIPTION FACTOR DP"/>
    <property type="match status" value="1"/>
</dbReference>
<evidence type="ECO:0000259" key="15">
    <source>
        <dbReference type="SMART" id="SM01372"/>
    </source>
</evidence>
<dbReference type="PANTHER" id="PTHR12548:SF9">
    <property type="entry name" value="TRANSCRIPTION FACTOR DP"/>
    <property type="match status" value="1"/>
</dbReference>
<feature type="transmembrane region" description="Helical" evidence="13">
    <location>
        <begin position="61"/>
        <end position="87"/>
    </location>
</feature>
<keyword evidence="13" id="KW-0472">Membrane</keyword>
<dbReference type="SUPFAM" id="SSF144074">
    <property type="entry name" value="E2F-DP heterodimerization region"/>
    <property type="match status" value="1"/>
</dbReference>
<keyword evidence="8 11" id="KW-0804">Transcription</keyword>
<reference evidence="16" key="1">
    <citation type="submission" date="2018-05" db="EMBL/GenBank/DDBJ databases">
        <title>Draft genome of Mucuna pruriens seed.</title>
        <authorList>
            <person name="Nnadi N.E."/>
            <person name="Vos R."/>
            <person name="Hasami M.H."/>
            <person name="Devisetty U.K."/>
            <person name="Aguiy J.C."/>
        </authorList>
    </citation>
    <scope>NUCLEOTIDE SEQUENCE [LARGE SCALE GENOMIC DNA]</scope>
    <source>
        <strain evidence="16">JCA_2017</strain>
    </source>
</reference>
<comment type="similarity">
    <text evidence="3 11">Belongs to the E2F/DP family.</text>
</comment>
<keyword evidence="13" id="KW-1133">Transmembrane helix</keyword>
<keyword evidence="6" id="KW-0175">Coiled coil</keyword>
<comment type="caution">
    <text evidence="16">The sequence shown here is derived from an EMBL/GenBank/DDBJ whole genome shotgun (WGS) entry which is preliminary data.</text>
</comment>
<dbReference type="GO" id="GO:0070176">
    <property type="term" value="C:DRM complex"/>
    <property type="evidence" value="ECO:0007669"/>
    <property type="project" value="UniProtKB-ARBA"/>
</dbReference>
<proteinExistence type="inferred from homology"/>
<evidence type="ECO:0000256" key="5">
    <source>
        <dbReference type="ARBA" id="ARBA00023015"/>
    </source>
</evidence>
<dbReference type="FunFam" id="1.20.140.80:FF:000002">
    <property type="entry name" value="Transcription factor-like protein DPB"/>
    <property type="match status" value="1"/>
</dbReference>
<gene>
    <name evidence="16" type="primary">DPB</name>
    <name evidence="16" type="ORF">CR513_18921</name>
</gene>
<dbReference type="EMBL" id="QJKJ01003496">
    <property type="protein sequence ID" value="RDX98184.1"/>
    <property type="molecule type" value="Genomic_DNA"/>
</dbReference>
<evidence type="ECO:0000259" key="14">
    <source>
        <dbReference type="SMART" id="SM01138"/>
    </source>
</evidence>
<dbReference type="InterPro" id="IPR037241">
    <property type="entry name" value="E2F-DP_heterodim"/>
</dbReference>
<evidence type="ECO:0000256" key="2">
    <source>
        <dbReference type="ARBA" id="ARBA00004496"/>
    </source>
</evidence>
<feature type="compositionally biased region" description="Polar residues" evidence="12">
    <location>
        <begin position="14"/>
        <end position="25"/>
    </location>
</feature>
<dbReference type="InterPro" id="IPR014889">
    <property type="entry name" value="Transc_factor_DP_C"/>
</dbReference>
<dbReference type="InterPro" id="IPR036388">
    <property type="entry name" value="WH-like_DNA-bd_sf"/>
</dbReference>
<dbReference type="GO" id="GO:0051726">
    <property type="term" value="P:regulation of cell cycle"/>
    <property type="evidence" value="ECO:0007669"/>
    <property type="project" value="InterPro"/>
</dbReference>
<keyword evidence="17" id="KW-1185">Reference proteome</keyword>
<dbReference type="Pfam" id="PF08781">
    <property type="entry name" value="DP"/>
    <property type="match status" value="1"/>
</dbReference>
<dbReference type="AlphaFoldDB" id="A0A371H5T9"/>
<dbReference type="InterPro" id="IPR038168">
    <property type="entry name" value="TF_DP_C_sf"/>
</dbReference>
<evidence type="ECO:0000256" key="8">
    <source>
        <dbReference type="ARBA" id="ARBA00023163"/>
    </source>
</evidence>
<dbReference type="OrthoDB" id="552115at2759"/>
<keyword evidence="13" id="KW-0812">Transmembrane</keyword>
<evidence type="ECO:0000256" key="11">
    <source>
        <dbReference type="RuleBase" id="RU003796"/>
    </source>
</evidence>
<protein>
    <submittedName>
        <fullName evidence="16">Transcription factor-like protein DPB</fullName>
    </submittedName>
</protein>